<feature type="transmembrane region" description="Helical" evidence="1">
    <location>
        <begin position="145"/>
        <end position="163"/>
    </location>
</feature>
<feature type="domain" description="DUF418" evidence="2">
    <location>
        <begin position="226"/>
        <end position="355"/>
    </location>
</feature>
<dbReference type="PANTHER" id="PTHR30590">
    <property type="entry name" value="INNER MEMBRANE PROTEIN"/>
    <property type="match status" value="1"/>
</dbReference>
<feature type="transmembrane region" description="Helical" evidence="1">
    <location>
        <begin position="183"/>
        <end position="201"/>
    </location>
</feature>
<proteinExistence type="predicted"/>
<evidence type="ECO:0000313" key="4">
    <source>
        <dbReference type="EMBL" id="MDQ1122667.1"/>
    </source>
</evidence>
<name>A0ABU0TSL7_MICTR</name>
<feature type="transmembrane region" description="Helical" evidence="1">
    <location>
        <begin position="253"/>
        <end position="275"/>
    </location>
</feature>
<feature type="domain" description="Heparan-alpha-glucosaminide N-acetyltransferase catalytic" evidence="3">
    <location>
        <begin position="23"/>
        <end position="207"/>
    </location>
</feature>
<evidence type="ECO:0000259" key="2">
    <source>
        <dbReference type="Pfam" id="PF04235"/>
    </source>
</evidence>
<dbReference type="InterPro" id="IPR012429">
    <property type="entry name" value="HGSNAT_cat"/>
</dbReference>
<evidence type="ECO:0008006" key="6">
    <source>
        <dbReference type="Google" id="ProtNLM"/>
    </source>
</evidence>
<sequence>MASAPGLTSRFGRLWARFDGPGRLAGVDLARGLAVLGMLAAHLLDTEDFVVRDPSSWLDVVNGRSSILFAVLAGVSISLVTGGTRPVVGPRRARAAARLALRGALLWAIGMLLVLTGVPVYVILPAYALLFALSLPFLGMRSRGLFLTAGALAVVMPWVQPVLDAAPIWSGRSGEDIAAMLGWHYPFPVWIAFLLVGMGLGRLELRLLPEQAMIMLGGGALMLAGYGLAIVTAPAVAADPYLSAVLTADAHSAGLWEVIGSGGFAIATIGLCLLLCRTPLRWVAVPLRAVGSMPLTAYVVQLLVWALVALILLGDTSDLWGIRALDLFAPLTLAIVIGCTVWALTVGRGPLETVIDAVVRLVVGRDAVGRDAVGRDAVGRDAESPGTRGG</sequence>
<evidence type="ECO:0000259" key="3">
    <source>
        <dbReference type="Pfam" id="PF07786"/>
    </source>
</evidence>
<feature type="transmembrane region" description="Helical" evidence="1">
    <location>
        <begin position="213"/>
        <end position="233"/>
    </location>
</feature>
<keyword evidence="1" id="KW-0812">Transmembrane</keyword>
<comment type="caution">
    <text evidence="4">The sequence shown here is derived from an EMBL/GenBank/DDBJ whole genome shotgun (WGS) entry which is preliminary data.</text>
</comment>
<evidence type="ECO:0000256" key="1">
    <source>
        <dbReference type="SAM" id="Phobius"/>
    </source>
</evidence>
<protein>
    <recommendedName>
        <fullName evidence="6">Acyltransferase</fullName>
    </recommendedName>
</protein>
<dbReference type="PANTHER" id="PTHR30590:SF2">
    <property type="entry name" value="INNER MEMBRANE PROTEIN"/>
    <property type="match status" value="1"/>
</dbReference>
<keyword evidence="5" id="KW-1185">Reference proteome</keyword>
<dbReference type="EMBL" id="JAUTBF010000001">
    <property type="protein sequence ID" value="MDQ1122667.1"/>
    <property type="molecule type" value="Genomic_DNA"/>
</dbReference>
<feature type="transmembrane region" description="Helical" evidence="1">
    <location>
        <begin position="64"/>
        <end position="83"/>
    </location>
</feature>
<accession>A0ABU0TSL7</accession>
<dbReference type="RefSeq" id="WP_307481279.1">
    <property type="nucleotide sequence ID" value="NZ_JAUTBF010000001.1"/>
</dbReference>
<feature type="transmembrane region" description="Helical" evidence="1">
    <location>
        <begin position="295"/>
        <end position="314"/>
    </location>
</feature>
<dbReference type="Pfam" id="PF04235">
    <property type="entry name" value="DUF418"/>
    <property type="match status" value="1"/>
</dbReference>
<organism evidence="4 5">
    <name type="scientific">Microbacterium trichothecenolyticum</name>
    <name type="common">Aureobacterium trichothecenolyticum</name>
    <dbReference type="NCBI Taxonomy" id="69370"/>
    <lineage>
        <taxon>Bacteria</taxon>
        <taxon>Bacillati</taxon>
        <taxon>Actinomycetota</taxon>
        <taxon>Actinomycetes</taxon>
        <taxon>Micrococcales</taxon>
        <taxon>Microbacteriaceae</taxon>
        <taxon>Microbacterium</taxon>
    </lineage>
</organism>
<evidence type="ECO:0000313" key="5">
    <source>
        <dbReference type="Proteomes" id="UP001226691"/>
    </source>
</evidence>
<gene>
    <name evidence="4" type="ORF">QE412_001240</name>
</gene>
<feature type="transmembrane region" description="Helical" evidence="1">
    <location>
        <begin position="320"/>
        <end position="344"/>
    </location>
</feature>
<dbReference type="InterPro" id="IPR052529">
    <property type="entry name" value="Bact_Transport_Assoc"/>
</dbReference>
<keyword evidence="1" id="KW-0472">Membrane</keyword>
<dbReference type="Pfam" id="PF07786">
    <property type="entry name" value="HGSNAT_cat"/>
    <property type="match status" value="1"/>
</dbReference>
<dbReference type="InterPro" id="IPR007349">
    <property type="entry name" value="DUF418"/>
</dbReference>
<feature type="transmembrane region" description="Helical" evidence="1">
    <location>
        <begin position="120"/>
        <end position="138"/>
    </location>
</feature>
<reference evidence="4 5" key="1">
    <citation type="submission" date="2023-07" db="EMBL/GenBank/DDBJ databases">
        <title>Functional and genomic diversity of the sorghum phyllosphere microbiome.</title>
        <authorList>
            <person name="Shade A."/>
        </authorList>
    </citation>
    <scope>NUCLEOTIDE SEQUENCE [LARGE SCALE GENOMIC DNA]</scope>
    <source>
        <strain evidence="4 5">SORGH_AS_1207</strain>
    </source>
</reference>
<keyword evidence="1" id="KW-1133">Transmembrane helix</keyword>
<dbReference type="Proteomes" id="UP001226691">
    <property type="component" value="Unassembled WGS sequence"/>
</dbReference>